<protein>
    <recommendedName>
        <fullName evidence="3">Histidine kinase-, DNA gyrase B-, and HSP90-like ATPase</fullName>
    </recommendedName>
</protein>
<dbReference type="EMBL" id="FODT01000007">
    <property type="protein sequence ID" value="SEP02213.1"/>
    <property type="molecule type" value="Genomic_DNA"/>
</dbReference>
<gene>
    <name evidence="1" type="ORF">SAMN05444123_10737</name>
</gene>
<organism evidence="1 2">
    <name type="scientific">Rhodopseudomonas pseudopalustris</name>
    <dbReference type="NCBI Taxonomy" id="1513892"/>
    <lineage>
        <taxon>Bacteria</taxon>
        <taxon>Pseudomonadati</taxon>
        <taxon>Pseudomonadota</taxon>
        <taxon>Alphaproteobacteria</taxon>
        <taxon>Hyphomicrobiales</taxon>
        <taxon>Nitrobacteraceae</taxon>
        <taxon>Rhodopseudomonas</taxon>
    </lineage>
</organism>
<accession>A0A1H8UH27</accession>
<evidence type="ECO:0000313" key="2">
    <source>
        <dbReference type="Proteomes" id="UP000199615"/>
    </source>
</evidence>
<sequence>MEPEGEKQGETLIGDFDVADELLFAAESGGLHDLGPIRVQRSGQIGPLVELVRARQQYPEAFASVVFEAPFVATIQAALDRDTVTGTEKNAQAGAFPLQRLGVNGERSDLWQLWASRADQAALTAGFPAQIAAEIVGALGELQDNVFRHSEAARTGLIAFAARPGTFEVVVSDSGVGVLASLRSHADYACIKDAGAALKVAVADGESRFGRDSGCGFGMGQMFRALANHDGDLRFRSDDHALEVRGHSPSLQGRIQLRQKAALPGLTISVLCRPTSVPGRAL</sequence>
<dbReference type="AlphaFoldDB" id="A0A1H8UH27"/>
<dbReference type="SUPFAM" id="SSF55874">
    <property type="entry name" value="ATPase domain of HSP90 chaperone/DNA topoisomerase II/histidine kinase"/>
    <property type="match status" value="1"/>
</dbReference>
<dbReference type="InterPro" id="IPR036890">
    <property type="entry name" value="HATPase_C_sf"/>
</dbReference>
<evidence type="ECO:0008006" key="3">
    <source>
        <dbReference type="Google" id="ProtNLM"/>
    </source>
</evidence>
<proteinExistence type="predicted"/>
<keyword evidence="2" id="KW-1185">Reference proteome</keyword>
<name>A0A1H8UH27_9BRAD</name>
<dbReference type="Gene3D" id="3.30.565.10">
    <property type="entry name" value="Histidine kinase-like ATPase, C-terminal domain"/>
    <property type="match status" value="1"/>
</dbReference>
<reference evidence="2" key="1">
    <citation type="submission" date="2016-10" db="EMBL/GenBank/DDBJ databases">
        <authorList>
            <person name="Varghese N."/>
            <person name="Submissions S."/>
        </authorList>
    </citation>
    <scope>NUCLEOTIDE SEQUENCE [LARGE SCALE GENOMIC DNA]</scope>
    <source>
        <strain evidence="2">DSM 123</strain>
    </source>
</reference>
<evidence type="ECO:0000313" key="1">
    <source>
        <dbReference type="EMBL" id="SEP02213.1"/>
    </source>
</evidence>
<dbReference type="Proteomes" id="UP000199615">
    <property type="component" value="Unassembled WGS sequence"/>
</dbReference>